<dbReference type="GO" id="GO:0005524">
    <property type="term" value="F:ATP binding"/>
    <property type="evidence" value="ECO:0007669"/>
    <property type="project" value="InterPro"/>
</dbReference>
<dbReference type="PANTHER" id="PTHR24345:SF43">
    <property type="entry name" value="INACTIVE SERINE_THREONINE-PROTEIN KINASE PLK5"/>
    <property type="match status" value="1"/>
</dbReference>
<evidence type="ECO:0000313" key="3">
    <source>
        <dbReference type="Proteomes" id="UP000272942"/>
    </source>
</evidence>
<dbReference type="PROSITE" id="PS50011">
    <property type="entry name" value="PROTEIN_KINASE_DOM"/>
    <property type="match status" value="1"/>
</dbReference>
<dbReference type="GO" id="GO:0005813">
    <property type="term" value="C:centrosome"/>
    <property type="evidence" value="ECO:0007669"/>
    <property type="project" value="TreeGrafter"/>
</dbReference>
<dbReference type="GO" id="GO:0005634">
    <property type="term" value="C:nucleus"/>
    <property type="evidence" value="ECO:0007669"/>
    <property type="project" value="TreeGrafter"/>
</dbReference>
<dbReference type="GO" id="GO:0005737">
    <property type="term" value="C:cytoplasm"/>
    <property type="evidence" value="ECO:0007669"/>
    <property type="project" value="TreeGrafter"/>
</dbReference>
<protein>
    <recommendedName>
        <fullName evidence="1">Protein kinase domain-containing protein</fullName>
    </recommendedName>
</protein>
<sequence>MPISLSISSICGTPNYLAPEVFLREGHSKAADCWAAGATLYFMLCARAPFQPADPIGDGNTGFLCMDSLSRGSSVPTTPSTPSVQPVGSQVRSICRCLLLGRYEFPTSVSQPARQVIQKLLQRAPTSRPTASEVLRMEFCLRQSESSRLNESDVNIDLSAWISLLIPQLEDILYFGNACASVGLPVYTPMLCLLTGPQIDYVFESTNYFEVFILRINLPATAERIQEHLEAFSSCV</sequence>
<keyword evidence="3" id="KW-1185">Reference proteome</keyword>
<dbReference type="Gene3D" id="1.10.510.10">
    <property type="entry name" value="Transferase(Phosphotransferase) domain 1"/>
    <property type="match status" value="1"/>
</dbReference>
<dbReference type="OrthoDB" id="6238828at2759"/>
<dbReference type="InterPro" id="IPR011009">
    <property type="entry name" value="Kinase-like_dom_sf"/>
</dbReference>
<reference evidence="2 3" key="1">
    <citation type="submission" date="2018-11" db="EMBL/GenBank/DDBJ databases">
        <authorList>
            <consortium name="Pathogen Informatics"/>
        </authorList>
    </citation>
    <scope>NUCLEOTIDE SEQUENCE [LARGE SCALE GENOMIC DNA]</scope>
    <source>
        <strain evidence="2 3">Egypt</strain>
    </source>
</reference>
<feature type="domain" description="Protein kinase" evidence="1">
    <location>
        <begin position="1"/>
        <end position="140"/>
    </location>
</feature>
<dbReference type="SUPFAM" id="SSF56112">
    <property type="entry name" value="Protein kinase-like (PK-like)"/>
    <property type="match status" value="1"/>
</dbReference>
<dbReference type="Proteomes" id="UP000272942">
    <property type="component" value="Unassembled WGS sequence"/>
</dbReference>
<evidence type="ECO:0000313" key="2">
    <source>
        <dbReference type="EMBL" id="VDP93580.1"/>
    </source>
</evidence>
<accession>A0A3P8HS36</accession>
<organism evidence="2 3">
    <name type="scientific">Echinostoma caproni</name>
    <dbReference type="NCBI Taxonomy" id="27848"/>
    <lineage>
        <taxon>Eukaryota</taxon>
        <taxon>Metazoa</taxon>
        <taxon>Spiralia</taxon>
        <taxon>Lophotrochozoa</taxon>
        <taxon>Platyhelminthes</taxon>
        <taxon>Trematoda</taxon>
        <taxon>Digenea</taxon>
        <taxon>Plagiorchiida</taxon>
        <taxon>Echinostomata</taxon>
        <taxon>Echinostomatoidea</taxon>
        <taxon>Echinostomatidae</taxon>
        <taxon>Echinostoma</taxon>
    </lineage>
</organism>
<name>A0A3P8HS36_9TREM</name>
<dbReference type="Pfam" id="PF00069">
    <property type="entry name" value="Pkinase"/>
    <property type="match status" value="1"/>
</dbReference>
<dbReference type="AlphaFoldDB" id="A0A3P8HS36"/>
<proteinExistence type="predicted"/>
<dbReference type="EMBL" id="UZAN01063774">
    <property type="protein sequence ID" value="VDP93580.1"/>
    <property type="molecule type" value="Genomic_DNA"/>
</dbReference>
<dbReference type="GO" id="GO:0000776">
    <property type="term" value="C:kinetochore"/>
    <property type="evidence" value="ECO:0007669"/>
    <property type="project" value="TreeGrafter"/>
</dbReference>
<dbReference type="InterPro" id="IPR000719">
    <property type="entry name" value="Prot_kinase_dom"/>
</dbReference>
<dbReference type="GO" id="GO:0007052">
    <property type="term" value="P:mitotic spindle organization"/>
    <property type="evidence" value="ECO:0007669"/>
    <property type="project" value="TreeGrafter"/>
</dbReference>
<gene>
    <name evidence="2" type="ORF">ECPE_LOCUS16308</name>
</gene>
<dbReference type="GO" id="GO:0000922">
    <property type="term" value="C:spindle pole"/>
    <property type="evidence" value="ECO:0007669"/>
    <property type="project" value="TreeGrafter"/>
</dbReference>
<evidence type="ECO:0000259" key="1">
    <source>
        <dbReference type="PROSITE" id="PS50011"/>
    </source>
</evidence>
<dbReference type="GO" id="GO:0004674">
    <property type="term" value="F:protein serine/threonine kinase activity"/>
    <property type="evidence" value="ECO:0007669"/>
    <property type="project" value="TreeGrafter"/>
</dbReference>
<dbReference type="PANTHER" id="PTHR24345">
    <property type="entry name" value="SERINE/THREONINE-PROTEIN KINASE PLK"/>
    <property type="match status" value="1"/>
</dbReference>